<keyword evidence="3 5" id="KW-0560">Oxidoreductase</keyword>
<keyword evidence="2" id="KW-0288">FMN</keyword>
<keyword evidence="6" id="KW-1185">Reference proteome</keyword>
<dbReference type="EMBL" id="JAVDUJ010000001">
    <property type="protein sequence ID" value="MDR6939306.1"/>
    <property type="molecule type" value="Genomic_DNA"/>
</dbReference>
<dbReference type="GO" id="GO:0004368">
    <property type="term" value="F:glycerol-3-phosphate dehydrogenase (quinone) activity"/>
    <property type="evidence" value="ECO:0007669"/>
    <property type="project" value="UniProtKB-EC"/>
</dbReference>
<evidence type="ECO:0000256" key="3">
    <source>
        <dbReference type="ARBA" id="ARBA00023002"/>
    </source>
</evidence>
<comment type="caution">
    <text evidence="5">The sequence shown here is derived from an EMBL/GenBank/DDBJ whole genome shotgun (WGS) entry which is preliminary data.</text>
</comment>
<evidence type="ECO:0000313" key="6">
    <source>
        <dbReference type="Proteomes" id="UP001266099"/>
    </source>
</evidence>
<evidence type="ECO:0000313" key="5">
    <source>
        <dbReference type="EMBL" id="MDR6939306.1"/>
    </source>
</evidence>
<organism evidence="5 6">
    <name type="scientific">Arcanobacterium hippocoleae</name>
    <dbReference type="NCBI Taxonomy" id="149017"/>
    <lineage>
        <taxon>Bacteria</taxon>
        <taxon>Bacillati</taxon>
        <taxon>Actinomycetota</taxon>
        <taxon>Actinomycetes</taxon>
        <taxon>Actinomycetales</taxon>
        <taxon>Actinomycetaceae</taxon>
        <taxon>Arcanobacterium</taxon>
    </lineage>
</organism>
<evidence type="ECO:0000259" key="4">
    <source>
        <dbReference type="Pfam" id="PF00890"/>
    </source>
</evidence>
<dbReference type="InterPro" id="IPR003953">
    <property type="entry name" value="FAD-dep_OxRdtase_2_FAD-bd"/>
</dbReference>
<dbReference type="SUPFAM" id="SSF51905">
    <property type="entry name" value="FAD/NAD(P)-binding domain"/>
    <property type="match status" value="1"/>
</dbReference>
<proteinExistence type="predicted"/>
<feature type="domain" description="FAD-dependent oxidoreductase 2 FAD-binding" evidence="4">
    <location>
        <begin position="4"/>
        <end position="402"/>
    </location>
</feature>
<dbReference type="Pfam" id="PF00890">
    <property type="entry name" value="FAD_binding_2"/>
    <property type="match status" value="1"/>
</dbReference>
<dbReference type="PIRSF" id="PIRSF000141">
    <property type="entry name" value="Anaerobic_G3P_dh"/>
    <property type="match status" value="1"/>
</dbReference>
<sequence length="440" mass="46663">MSRILIIGAGLSGMASALMLHEAGHTVTIISRGLGGMLLANGTIDILGWHAKNPTESPIRDLTSGFAKFLAANPAHPYTQIGLKNTLAGAAWLTQKLNFFDSQTPSDLSTNHLVPTAVGAVRPTAALPNAMRASALTDGDKLLVVGLKRIKDFPANLIADNLSRSPFVSVQARAFEADLPVRDGKETDASSTTHARTLDQSLSSIEVRTLIALLQKEVRPGEKILLPAILGIKPETFADFATQLGVPVGEIPLPPPSIPGRRINDALTQMCRDARIDIQLNSVATGFQNFGKRVTAVEVQRAGRKTNVKVDFVIDGAGGFESGNLTRDSHLRIRESVFNLPLYTPKAPEPDFAAENIFRTGVLVNAKMNPIDADGKLQYENLYCVGSILGGALAWEEKSGEGISLGSAYTAAQAIISSALAKNPGTAAESSANAANKEDN</sequence>
<keyword evidence="1" id="KW-0285">Flavoprotein</keyword>
<dbReference type="Proteomes" id="UP001266099">
    <property type="component" value="Unassembled WGS sequence"/>
</dbReference>
<dbReference type="NCBIfam" id="NF003724">
    <property type="entry name" value="PRK05329.2-3"/>
    <property type="match status" value="1"/>
</dbReference>
<evidence type="ECO:0000256" key="1">
    <source>
        <dbReference type="ARBA" id="ARBA00022630"/>
    </source>
</evidence>
<gene>
    <name evidence="5" type="ORF">J2S36_000849</name>
</gene>
<evidence type="ECO:0000256" key="2">
    <source>
        <dbReference type="ARBA" id="ARBA00022643"/>
    </source>
</evidence>
<accession>A0ABU1T1Q3</accession>
<dbReference type="Gene3D" id="3.50.50.60">
    <property type="entry name" value="FAD/NAD(P)-binding domain"/>
    <property type="match status" value="1"/>
</dbReference>
<dbReference type="InterPro" id="IPR036188">
    <property type="entry name" value="FAD/NAD-bd_sf"/>
</dbReference>
<protein>
    <submittedName>
        <fullName evidence="5">Glycerol-3-phosphate dehydrogenase subunit B</fullName>
        <ecNumber evidence="5">1.1.5.3</ecNumber>
    </submittedName>
</protein>
<dbReference type="InterPro" id="IPR009158">
    <property type="entry name" value="G3P_DH_GlpB_su"/>
</dbReference>
<dbReference type="RefSeq" id="WP_309955894.1">
    <property type="nucleotide sequence ID" value="NZ_JAVDUJ010000001.1"/>
</dbReference>
<dbReference type="EC" id="1.1.5.3" evidence="5"/>
<dbReference type="Gene3D" id="3.40.50.720">
    <property type="entry name" value="NAD(P)-binding Rossmann-like Domain"/>
    <property type="match status" value="1"/>
</dbReference>
<reference evidence="5 6" key="1">
    <citation type="submission" date="2023-07" db="EMBL/GenBank/DDBJ databases">
        <title>Sequencing the genomes of 1000 actinobacteria strains.</title>
        <authorList>
            <person name="Klenk H.-P."/>
        </authorList>
    </citation>
    <scope>NUCLEOTIDE SEQUENCE [LARGE SCALE GENOMIC DNA]</scope>
    <source>
        <strain evidence="5 6">DSM 15539</strain>
    </source>
</reference>
<name>A0ABU1T1Q3_9ACTO</name>